<accession>A0A9X5E562</accession>
<dbReference type="AlphaFoldDB" id="A0A9X5E562"/>
<reference evidence="1 2" key="1">
    <citation type="journal article" date="2015" name="Genome Announc.">
        <title>Draft Genome Sequence of the Terrestrial Cyanobacterium Scytonema millei VB511283, Isolated from Eastern India.</title>
        <authorList>
            <person name="Sen D."/>
            <person name="Chandrababunaidu M.M."/>
            <person name="Singh D."/>
            <person name="Sanghi N."/>
            <person name="Ghorai A."/>
            <person name="Mishra G.P."/>
            <person name="Madduluri M."/>
            <person name="Adhikary S.P."/>
            <person name="Tripathy S."/>
        </authorList>
    </citation>
    <scope>NUCLEOTIDE SEQUENCE [LARGE SCALE GENOMIC DNA]</scope>
    <source>
        <strain evidence="1 2">VB511283</strain>
    </source>
</reference>
<comment type="caution">
    <text evidence="1">The sequence shown here is derived from an EMBL/GenBank/DDBJ whole genome shotgun (WGS) entry which is preliminary data.</text>
</comment>
<dbReference type="EMBL" id="JTJC03000003">
    <property type="protein sequence ID" value="NHC35441.1"/>
    <property type="molecule type" value="Genomic_DNA"/>
</dbReference>
<protein>
    <submittedName>
        <fullName evidence="1">Uncharacterized protein</fullName>
    </submittedName>
</protein>
<sequence>MTVIGFSYNLLISVKEKTAETLLHFNRSRINETNASHFPTTGMQKAAQKHQ</sequence>
<name>A0A9X5E562_9CYAN</name>
<organism evidence="1 2">
    <name type="scientific">Scytonema millei VB511283</name>
    <dbReference type="NCBI Taxonomy" id="1245923"/>
    <lineage>
        <taxon>Bacteria</taxon>
        <taxon>Bacillati</taxon>
        <taxon>Cyanobacteriota</taxon>
        <taxon>Cyanophyceae</taxon>
        <taxon>Nostocales</taxon>
        <taxon>Scytonemataceae</taxon>
        <taxon>Scytonema</taxon>
    </lineage>
</organism>
<dbReference type="Proteomes" id="UP000031532">
    <property type="component" value="Unassembled WGS sequence"/>
</dbReference>
<evidence type="ECO:0000313" key="2">
    <source>
        <dbReference type="Proteomes" id="UP000031532"/>
    </source>
</evidence>
<gene>
    <name evidence="1" type="ORF">QH73_0012360</name>
</gene>
<evidence type="ECO:0000313" key="1">
    <source>
        <dbReference type="EMBL" id="NHC35441.1"/>
    </source>
</evidence>
<proteinExistence type="predicted"/>
<dbReference type="RefSeq" id="WP_165587684.1">
    <property type="nucleotide sequence ID" value="NZ_JTJC03000003.1"/>
</dbReference>
<keyword evidence="2" id="KW-1185">Reference proteome</keyword>